<feature type="transmembrane region" description="Helical" evidence="6">
    <location>
        <begin position="95"/>
        <end position="115"/>
    </location>
</feature>
<feature type="transmembrane region" description="Helical" evidence="6">
    <location>
        <begin position="243"/>
        <end position="262"/>
    </location>
</feature>
<evidence type="ECO:0000256" key="4">
    <source>
        <dbReference type="ARBA" id="ARBA00022989"/>
    </source>
</evidence>
<feature type="domain" description="EamA" evidence="7">
    <location>
        <begin position="151"/>
        <end position="285"/>
    </location>
</feature>
<comment type="similarity">
    <text evidence="2">Belongs to the EamA transporter family.</text>
</comment>
<dbReference type="EMBL" id="DXBE01000039">
    <property type="protein sequence ID" value="HIZ69294.1"/>
    <property type="molecule type" value="Genomic_DNA"/>
</dbReference>
<evidence type="ECO:0000313" key="9">
    <source>
        <dbReference type="Proteomes" id="UP000824055"/>
    </source>
</evidence>
<feature type="transmembrane region" description="Helical" evidence="6">
    <location>
        <begin position="38"/>
        <end position="56"/>
    </location>
</feature>
<name>A0A9D2JX93_9BACT</name>
<keyword evidence="3 6" id="KW-0812">Transmembrane</keyword>
<proteinExistence type="inferred from homology"/>
<accession>A0A9D2JX93</accession>
<feature type="transmembrane region" description="Helical" evidence="6">
    <location>
        <begin position="181"/>
        <end position="199"/>
    </location>
</feature>
<dbReference type="Pfam" id="PF00892">
    <property type="entry name" value="EamA"/>
    <property type="match status" value="2"/>
</dbReference>
<evidence type="ECO:0000259" key="7">
    <source>
        <dbReference type="Pfam" id="PF00892"/>
    </source>
</evidence>
<evidence type="ECO:0000256" key="5">
    <source>
        <dbReference type="ARBA" id="ARBA00023136"/>
    </source>
</evidence>
<feature type="transmembrane region" description="Helical" evidence="6">
    <location>
        <begin position="211"/>
        <end position="231"/>
    </location>
</feature>
<dbReference type="InterPro" id="IPR050638">
    <property type="entry name" value="AA-Vitamin_Transporters"/>
</dbReference>
<sequence>MSAKVKGFAAGVIAAVCYGTNPLGTLPLYEEGIHTGSVLFYRYAIALLIFALMMVYRGESFRIKWGHAIRFLCLGSFFALSSIALYLSFLYMEAGVASTLLFVYPIMTAVLMTAFFHEHVTWQTALSILMALLGVALLYRGDGGVVLDPTGFVLVMASSLLYAVYIVSVNRWQTDMSSLKFTFYVSLAGLLSILVFTWFSGENLQLLHGAKQWGCALQLALLPTVFSLFFMTISINAIGSTPAAIMGALEPVTAVFIGVLVFHESFTLRLVVGIALILVAVTLVVLRKKS</sequence>
<reference evidence="8" key="2">
    <citation type="submission" date="2021-04" db="EMBL/GenBank/DDBJ databases">
        <authorList>
            <person name="Gilroy R."/>
        </authorList>
    </citation>
    <scope>NUCLEOTIDE SEQUENCE</scope>
    <source>
        <strain evidence="8">ChiHecec3B27-8219</strain>
    </source>
</reference>
<dbReference type="AlphaFoldDB" id="A0A9D2JX93"/>
<feature type="transmembrane region" description="Helical" evidence="6">
    <location>
        <begin position="151"/>
        <end position="169"/>
    </location>
</feature>
<protein>
    <submittedName>
        <fullName evidence="8">DMT family transporter</fullName>
    </submittedName>
</protein>
<comment type="caution">
    <text evidence="8">The sequence shown here is derived from an EMBL/GenBank/DDBJ whole genome shotgun (WGS) entry which is preliminary data.</text>
</comment>
<comment type="subcellular location">
    <subcellularLocation>
        <location evidence="1">Membrane</location>
        <topology evidence="1">Multi-pass membrane protein</topology>
    </subcellularLocation>
</comment>
<evidence type="ECO:0000313" key="8">
    <source>
        <dbReference type="EMBL" id="HIZ69294.1"/>
    </source>
</evidence>
<dbReference type="InterPro" id="IPR037185">
    <property type="entry name" value="EmrE-like"/>
</dbReference>
<reference evidence="8" key="1">
    <citation type="journal article" date="2021" name="PeerJ">
        <title>Extensive microbial diversity within the chicken gut microbiome revealed by metagenomics and culture.</title>
        <authorList>
            <person name="Gilroy R."/>
            <person name="Ravi A."/>
            <person name="Getino M."/>
            <person name="Pursley I."/>
            <person name="Horton D.L."/>
            <person name="Alikhan N.F."/>
            <person name="Baker D."/>
            <person name="Gharbi K."/>
            <person name="Hall N."/>
            <person name="Watson M."/>
            <person name="Adriaenssens E.M."/>
            <person name="Foster-Nyarko E."/>
            <person name="Jarju S."/>
            <person name="Secka A."/>
            <person name="Antonio M."/>
            <person name="Oren A."/>
            <person name="Chaudhuri R.R."/>
            <person name="La Ragione R."/>
            <person name="Hildebrand F."/>
            <person name="Pallen M.J."/>
        </authorList>
    </citation>
    <scope>NUCLEOTIDE SEQUENCE</scope>
    <source>
        <strain evidence="8">ChiHecec3B27-8219</strain>
    </source>
</reference>
<dbReference type="SUPFAM" id="SSF103481">
    <property type="entry name" value="Multidrug resistance efflux transporter EmrE"/>
    <property type="match status" value="2"/>
</dbReference>
<gene>
    <name evidence="8" type="ORF">H9966_05315</name>
</gene>
<dbReference type="PANTHER" id="PTHR32322:SF2">
    <property type="entry name" value="EAMA DOMAIN-CONTAINING PROTEIN"/>
    <property type="match status" value="1"/>
</dbReference>
<feature type="transmembrane region" description="Helical" evidence="6">
    <location>
        <begin position="122"/>
        <end position="139"/>
    </location>
</feature>
<evidence type="ECO:0000256" key="2">
    <source>
        <dbReference type="ARBA" id="ARBA00007362"/>
    </source>
</evidence>
<evidence type="ECO:0000256" key="6">
    <source>
        <dbReference type="SAM" id="Phobius"/>
    </source>
</evidence>
<dbReference type="PANTHER" id="PTHR32322">
    <property type="entry name" value="INNER MEMBRANE TRANSPORTER"/>
    <property type="match status" value="1"/>
</dbReference>
<organism evidence="8 9">
    <name type="scientific">Candidatus Prevotella avicola</name>
    <dbReference type="NCBI Taxonomy" id="2838738"/>
    <lineage>
        <taxon>Bacteria</taxon>
        <taxon>Pseudomonadati</taxon>
        <taxon>Bacteroidota</taxon>
        <taxon>Bacteroidia</taxon>
        <taxon>Bacteroidales</taxon>
        <taxon>Prevotellaceae</taxon>
        <taxon>Prevotella</taxon>
    </lineage>
</organism>
<dbReference type="Proteomes" id="UP000824055">
    <property type="component" value="Unassembled WGS sequence"/>
</dbReference>
<dbReference type="GO" id="GO:0016020">
    <property type="term" value="C:membrane"/>
    <property type="evidence" value="ECO:0007669"/>
    <property type="project" value="UniProtKB-SubCell"/>
</dbReference>
<feature type="transmembrane region" description="Helical" evidence="6">
    <location>
        <begin position="268"/>
        <end position="286"/>
    </location>
</feature>
<feature type="domain" description="EamA" evidence="7">
    <location>
        <begin position="7"/>
        <end position="139"/>
    </location>
</feature>
<keyword evidence="4 6" id="KW-1133">Transmembrane helix</keyword>
<evidence type="ECO:0000256" key="3">
    <source>
        <dbReference type="ARBA" id="ARBA00022692"/>
    </source>
</evidence>
<evidence type="ECO:0000256" key="1">
    <source>
        <dbReference type="ARBA" id="ARBA00004141"/>
    </source>
</evidence>
<feature type="transmembrane region" description="Helical" evidence="6">
    <location>
        <begin position="68"/>
        <end position="89"/>
    </location>
</feature>
<dbReference type="InterPro" id="IPR000620">
    <property type="entry name" value="EamA_dom"/>
</dbReference>
<keyword evidence="5 6" id="KW-0472">Membrane</keyword>